<dbReference type="OrthoDB" id="5416609at2759"/>
<dbReference type="InterPro" id="IPR027417">
    <property type="entry name" value="P-loop_NTPase"/>
</dbReference>
<dbReference type="SUPFAM" id="SSF53271">
    <property type="entry name" value="PRTase-like"/>
    <property type="match status" value="1"/>
</dbReference>
<name>A0A6A6VA75_9PLEO</name>
<dbReference type="SUPFAM" id="SSF56784">
    <property type="entry name" value="HAD-like"/>
    <property type="match status" value="1"/>
</dbReference>
<dbReference type="InterPro" id="IPR036412">
    <property type="entry name" value="HAD-like_sf"/>
</dbReference>
<gene>
    <name evidence="2" type="ORF">M011DRAFT_519818</name>
</gene>
<evidence type="ECO:0000259" key="1">
    <source>
        <dbReference type="Pfam" id="PF14681"/>
    </source>
</evidence>
<dbReference type="AlphaFoldDB" id="A0A6A6VA75"/>
<dbReference type="Pfam" id="PF12710">
    <property type="entry name" value="HAD"/>
    <property type="match status" value="1"/>
</dbReference>
<dbReference type="GO" id="GO:0036424">
    <property type="term" value="F:L-phosphoserine phosphatase activity"/>
    <property type="evidence" value="ECO:0007669"/>
    <property type="project" value="TreeGrafter"/>
</dbReference>
<dbReference type="Pfam" id="PF14681">
    <property type="entry name" value="UPRTase"/>
    <property type="match status" value="1"/>
</dbReference>
<dbReference type="SUPFAM" id="SSF52540">
    <property type="entry name" value="P-loop containing nucleoside triphosphate hydrolases"/>
    <property type="match status" value="1"/>
</dbReference>
<reference evidence="2" key="1">
    <citation type="journal article" date="2020" name="Stud. Mycol.">
        <title>101 Dothideomycetes genomes: a test case for predicting lifestyles and emergence of pathogens.</title>
        <authorList>
            <person name="Haridas S."/>
            <person name="Albert R."/>
            <person name="Binder M."/>
            <person name="Bloem J."/>
            <person name="Labutti K."/>
            <person name="Salamov A."/>
            <person name="Andreopoulos B."/>
            <person name="Baker S."/>
            <person name="Barry K."/>
            <person name="Bills G."/>
            <person name="Bluhm B."/>
            <person name="Cannon C."/>
            <person name="Castanera R."/>
            <person name="Culley D."/>
            <person name="Daum C."/>
            <person name="Ezra D."/>
            <person name="Gonzalez J."/>
            <person name="Henrissat B."/>
            <person name="Kuo A."/>
            <person name="Liang C."/>
            <person name="Lipzen A."/>
            <person name="Lutzoni F."/>
            <person name="Magnuson J."/>
            <person name="Mondo S."/>
            <person name="Nolan M."/>
            <person name="Ohm R."/>
            <person name="Pangilinan J."/>
            <person name="Park H.-J."/>
            <person name="Ramirez L."/>
            <person name="Alfaro M."/>
            <person name="Sun H."/>
            <person name="Tritt A."/>
            <person name="Yoshinaga Y."/>
            <person name="Zwiers L.-H."/>
            <person name="Turgeon B."/>
            <person name="Goodwin S."/>
            <person name="Spatafora J."/>
            <person name="Crous P."/>
            <person name="Grigoriev I."/>
        </authorList>
    </citation>
    <scope>NUCLEOTIDE SEQUENCE</scope>
    <source>
        <strain evidence="2">CBS 119925</strain>
    </source>
</reference>
<protein>
    <recommendedName>
        <fullName evidence="1">Phosphoribosyltransferase domain-containing protein</fullName>
    </recommendedName>
</protein>
<sequence length="638" mass="71069">MQAHQIDPSADLEAAKKPAIIGIYGVSGSGESHFLGQLQERFGTQQFQYYDGSTKISEVTVGGLAAFQAATKDERYLLRQVAIERIQQECSDGGRIGIVTGHAVLLDKDTRALTDVRTAADARVYTHIIYLDTSAETVLRYWQKDNESKKKRRPELPLEEIEAWIAAERDLVEKYTCLFGMPSVAIKNPGDHETVMMFLEKLRIPDQKHDFSMVVLDADKTLAPVDTGIMFWEIFGEKTGKAKHASHPLKKIFEDGQTRAAFLKAAQLYEDECSADMYEAICTEVANKVELYPEMLTLLQRIQESHQTGAVVVTCGLRRMWEKVLERAGLSHVSIIGGGRLSDGCLVYGEIKAALVARLKRRHHLYVWAIGDSPLDLQMMLAADDAVVVVGEQASRSTTMESKLADAIEAYGTSFRVRQVLLPANAPHRLDTTRLPFPQHWRDRMYQATDTDAAKILATATRDANNRGPVLRQAHEDVGRYLATQFLGDVVGLERYDIEHVQGRTDLGYRLANEEKTLIVALMRAGEPLAFGINSAMPSAAFLHAKKVNDITMEHLKDRSTVILADGVVNSGKTVVEFVDYIRAIDENMRIVVVAGVTQADAEDKRLFLVTLRVSKNKYKGIGGTDTGHRLFNTTFLE</sequence>
<dbReference type="InterPro" id="IPR000836">
    <property type="entry name" value="PRTase_dom"/>
</dbReference>
<evidence type="ECO:0000313" key="2">
    <source>
        <dbReference type="EMBL" id="KAF2746191.1"/>
    </source>
</evidence>
<dbReference type="GO" id="GO:0005737">
    <property type="term" value="C:cytoplasm"/>
    <property type="evidence" value="ECO:0007669"/>
    <property type="project" value="TreeGrafter"/>
</dbReference>
<dbReference type="CDD" id="cd06223">
    <property type="entry name" value="PRTases_typeI"/>
    <property type="match status" value="1"/>
</dbReference>
<keyword evidence="3" id="KW-1185">Reference proteome</keyword>
<accession>A0A6A6VA75</accession>
<dbReference type="GO" id="GO:0006564">
    <property type="term" value="P:L-serine biosynthetic process"/>
    <property type="evidence" value="ECO:0007669"/>
    <property type="project" value="TreeGrafter"/>
</dbReference>
<dbReference type="Gene3D" id="3.40.50.2020">
    <property type="match status" value="1"/>
</dbReference>
<proteinExistence type="predicted"/>
<dbReference type="InterPro" id="IPR029057">
    <property type="entry name" value="PRTase-like"/>
</dbReference>
<dbReference type="Proteomes" id="UP000799440">
    <property type="component" value="Unassembled WGS sequence"/>
</dbReference>
<dbReference type="GO" id="GO:0000287">
    <property type="term" value="F:magnesium ion binding"/>
    <property type="evidence" value="ECO:0007669"/>
    <property type="project" value="TreeGrafter"/>
</dbReference>
<dbReference type="InterPro" id="IPR023214">
    <property type="entry name" value="HAD_sf"/>
</dbReference>
<dbReference type="PANTHER" id="PTHR43344:SF20">
    <property type="entry name" value="URACIL PHOSPHORIBOSYLTRANSFERASE"/>
    <property type="match status" value="1"/>
</dbReference>
<dbReference type="InterPro" id="IPR050582">
    <property type="entry name" value="HAD-like_SerB"/>
</dbReference>
<organism evidence="2 3">
    <name type="scientific">Sporormia fimetaria CBS 119925</name>
    <dbReference type="NCBI Taxonomy" id="1340428"/>
    <lineage>
        <taxon>Eukaryota</taxon>
        <taxon>Fungi</taxon>
        <taxon>Dikarya</taxon>
        <taxon>Ascomycota</taxon>
        <taxon>Pezizomycotina</taxon>
        <taxon>Dothideomycetes</taxon>
        <taxon>Pleosporomycetidae</taxon>
        <taxon>Pleosporales</taxon>
        <taxon>Sporormiaceae</taxon>
        <taxon>Sporormia</taxon>
    </lineage>
</organism>
<dbReference type="Gene3D" id="3.40.50.1000">
    <property type="entry name" value="HAD superfamily/HAD-like"/>
    <property type="match status" value="1"/>
</dbReference>
<dbReference type="EMBL" id="MU006578">
    <property type="protein sequence ID" value="KAF2746191.1"/>
    <property type="molecule type" value="Genomic_DNA"/>
</dbReference>
<evidence type="ECO:0000313" key="3">
    <source>
        <dbReference type="Proteomes" id="UP000799440"/>
    </source>
</evidence>
<dbReference type="Gene3D" id="3.40.50.300">
    <property type="entry name" value="P-loop containing nucleotide triphosphate hydrolases"/>
    <property type="match status" value="1"/>
</dbReference>
<dbReference type="PANTHER" id="PTHR43344">
    <property type="entry name" value="PHOSPHOSERINE PHOSPHATASE"/>
    <property type="match status" value="1"/>
</dbReference>
<dbReference type="Pfam" id="PF13207">
    <property type="entry name" value="AAA_17"/>
    <property type="match status" value="1"/>
</dbReference>
<feature type="domain" description="Phosphoribosyltransferase" evidence="1">
    <location>
        <begin position="449"/>
        <end position="634"/>
    </location>
</feature>